<reference evidence="2 3" key="1">
    <citation type="submission" date="2015-08" db="EMBL/GenBank/DDBJ databases">
        <title>Next Generation Sequencing and Analysis of the Genome of Puccinia sorghi L Schw, the Causal Agent of Maize Common Rust.</title>
        <authorList>
            <person name="Rochi L."/>
            <person name="Burguener G."/>
            <person name="Darino M."/>
            <person name="Turjanski A."/>
            <person name="Kreff E."/>
            <person name="Dieguez M.J."/>
            <person name="Sacco F."/>
        </authorList>
    </citation>
    <scope>NUCLEOTIDE SEQUENCE [LARGE SCALE GENOMIC DNA]</scope>
    <source>
        <strain evidence="2 3">RO10H11247</strain>
    </source>
</reference>
<dbReference type="EMBL" id="LAVV01009995">
    <property type="protein sequence ID" value="KNZ49689.1"/>
    <property type="molecule type" value="Genomic_DNA"/>
</dbReference>
<keyword evidence="1" id="KW-1133">Transmembrane helix</keyword>
<protein>
    <submittedName>
        <fullName evidence="2">Uncharacterized protein</fullName>
    </submittedName>
</protein>
<feature type="transmembrane region" description="Helical" evidence="1">
    <location>
        <begin position="274"/>
        <end position="295"/>
    </location>
</feature>
<accession>A0A0L6UMD6</accession>
<feature type="transmembrane region" description="Helical" evidence="1">
    <location>
        <begin position="301"/>
        <end position="326"/>
    </location>
</feature>
<evidence type="ECO:0000313" key="2">
    <source>
        <dbReference type="EMBL" id="KNZ49689.1"/>
    </source>
</evidence>
<name>A0A0L6UMD6_9BASI</name>
<proteinExistence type="predicted"/>
<evidence type="ECO:0000256" key="1">
    <source>
        <dbReference type="SAM" id="Phobius"/>
    </source>
</evidence>
<keyword evidence="1" id="KW-0472">Membrane</keyword>
<gene>
    <name evidence="2" type="ORF">VP01_4847g1</name>
</gene>
<dbReference type="AlphaFoldDB" id="A0A0L6UMD6"/>
<evidence type="ECO:0000313" key="3">
    <source>
        <dbReference type="Proteomes" id="UP000037035"/>
    </source>
</evidence>
<comment type="caution">
    <text evidence="2">The sequence shown here is derived from an EMBL/GenBank/DDBJ whole genome shotgun (WGS) entry which is preliminary data.</text>
</comment>
<keyword evidence="3" id="KW-1185">Reference proteome</keyword>
<dbReference type="Proteomes" id="UP000037035">
    <property type="component" value="Unassembled WGS sequence"/>
</dbReference>
<sequence length="333" mass="38021">MPENLFMEKFQMSFTDLKIFAGKVATQTTARVSSGHKRRFQVDTLQKNLFFCCIFILPPMDFEKEIVPMKQTKVFYYLILEHSTVFEGHRVTQSLQVNFAHNDIVMRYHSSVAYVSSSYSQFILTSMNGIIVFFCDIICVYISSIDTCCDPVNPSGTFQGCPNWGIIFSLHTFVRNKSLNPQLEPHHSSDKFSRFSLILIPQVKLSQLSCQLKTASPQVLFRPHQLANFQTPPLPQLKSSLPASQLKIPLLCFNLQRVFLINLVRKQHNLLSDISLRVVINLFILVQCPISSFLSSALSQLFFLHLSCLLVVCLYLLSHLSSLFLFSCLTPFL</sequence>
<dbReference type="VEuPathDB" id="FungiDB:VP01_4847g1"/>
<keyword evidence="1" id="KW-0812">Transmembrane</keyword>
<organism evidence="2 3">
    <name type="scientific">Puccinia sorghi</name>
    <dbReference type="NCBI Taxonomy" id="27349"/>
    <lineage>
        <taxon>Eukaryota</taxon>
        <taxon>Fungi</taxon>
        <taxon>Dikarya</taxon>
        <taxon>Basidiomycota</taxon>
        <taxon>Pucciniomycotina</taxon>
        <taxon>Pucciniomycetes</taxon>
        <taxon>Pucciniales</taxon>
        <taxon>Pucciniaceae</taxon>
        <taxon>Puccinia</taxon>
    </lineage>
</organism>